<feature type="non-terminal residue" evidence="1">
    <location>
        <position position="1"/>
    </location>
</feature>
<organism evidence="1 2">
    <name type="scientific">Lentinula aff. lateritia</name>
    <dbReference type="NCBI Taxonomy" id="2804960"/>
    <lineage>
        <taxon>Eukaryota</taxon>
        <taxon>Fungi</taxon>
        <taxon>Dikarya</taxon>
        <taxon>Basidiomycota</taxon>
        <taxon>Agaricomycotina</taxon>
        <taxon>Agaricomycetes</taxon>
        <taxon>Agaricomycetidae</taxon>
        <taxon>Agaricales</taxon>
        <taxon>Marasmiineae</taxon>
        <taxon>Omphalotaceae</taxon>
        <taxon>Lentinula</taxon>
    </lineage>
</organism>
<comment type="caution">
    <text evidence="1">The sequence shown here is derived from an EMBL/GenBank/DDBJ whole genome shotgun (WGS) entry which is preliminary data.</text>
</comment>
<protein>
    <submittedName>
        <fullName evidence="1">Uncharacterized protein</fullName>
    </submittedName>
</protein>
<reference evidence="1" key="1">
    <citation type="submission" date="2022-09" db="EMBL/GenBank/DDBJ databases">
        <title>A Global Phylogenomic Analysis of the Shiitake Genus Lentinula.</title>
        <authorList>
            <consortium name="DOE Joint Genome Institute"/>
            <person name="Sierra-Patev S."/>
            <person name="Min B."/>
            <person name="Naranjo-Ortiz M."/>
            <person name="Looney B."/>
            <person name="Konkel Z."/>
            <person name="Slot J.C."/>
            <person name="Sakamoto Y."/>
            <person name="Steenwyk J.L."/>
            <person name="Rokas A."/>
            <person name="Carro J."/>
            <person name="Camarero S."/>
            <person name="Ferreira P."/>
            <person name="Molpeceres G."/>
            <person name="Ruiz-Duenas F.J."/>
            <person name="Serrano A."/>
            <person name="Henrissat B."/>
            <person name="Drula E."/>
            <person name="Hughes K.W."/>
            <person name="Mata J.L."/>
            <person name="Ishikawa N.K."/>
            <person name="Vargas-Isla R."/>
            <person name="Ushijima S."/>
            <person name="Smith C.A."/>
            <person name="Ahrendt S."/>
            <person name="Andreopoulos W."/>
            <person name="He G."/>
            <person name="Labutti K."/>
            <person name="Lipzen A."/>
            <person name="Ng V."/>
            <person name="Riley R."/>
            <person name="Sandor L."/>
            <person name="Barry K."/>
            <person name="Martinez A.T."/>
            <person name="Xiao Y."/>
            <person name="Gibbons J.G."/>
            <person name="Terashima K."/>
            <person name="Grigoriev I.V."/>
            <person name="Hibbett D.S."/>
        </authorList>
    </citation>
    <scope>NUCLEOTIDE SEQUENCE</scope>
    <source>
        <strain evidence="1">TMI1499</strain>
    </source>
</reference>
<dbReference type="Proteomes" id="UP001163835">
    <property type="component" value="Unassembled WGS sequence"/>
</dbReference>
<evidence type="ECO:0000313" key="2">
    <source>
        <dbReference type="Proteomes" id="UP001163835"/>
    </source>
</evidence>
<feature type="non-terminal residue" evidence="1">
    <location>
        <position position="105"/>
    </location>
</feature>
<accession>A0ACC1TR67</accession>
<gene>
    <name evidence="1" type="ORF">F5876DRAFT_20514</name>
</gene>
<sequence length="105" mass="11814">NQHKFPCLYCVALDVLPVQCSVAPCKYAFSSSKETNSLCCFHLSSYMMEVLQVLKHIYHSDCLKFSSSWIAQVNDKGRGTMLNIEPSKLHSIVASGQIFELIQLI</sequence>
<name>A0ACC1TR67_9AGAR</name>
<evidence type="ECO:0000313" key="1">
    <source>
        <dbReference type="EMBL" id="KAJ3807163.1"/>
    </source>
</evidence>
<dbReference type="EMBL" id="MU795335">
    <property type="protein sequence ID" value="KAJ3807163.1"/>
    <property type="molecule type" value="Genomic_DNA"/>
</dbReference>
<keyword evidence="2" id="KW-1185">Reference proteome</keyword>
<proteinExistence type="predicted"/>